<reference evidence="1 2" key="1">
    <citation type="journal article" date="2018" name="BMC Genomics">
        <title>Comparative genome analyses reveal sequence features reflecting distinct modes of host-adaptation between dicot and monocot powdery mildew.</title>
        <authorList>
            <person name="Wu Y."/>
            <person name="Ma X."/>
            <person name="Pan Z."/>
            <person name="Kale S.D."/>
            <person name="Song Y."/>
            <person name="King H."/>
            <person name="Zhang Q."/>
            <person name="Presley C."/>
            <person name="Deng X."/>
            <person name="Wei C.I."/>
            <person name="Xiao S."/>
        </authorList>
    </citation>
    <scope>NUCLEOTIDE SEQUENCE [LARGE SCALE GENOMIC DNA]</scope>
    <source>
        <strain evidence="1">UMSG2</strain>
    </source>
</reference>
<sequence>MRMEIVTRNVINCGGLIKSTMGHPCCHELLGRTEPLSVNDFHQHWWLHQPPRIVEDANNVPNIGDGLISFANKYTVADNHRKKVLLNHILEVPEAMQDPTPIRTRGRPIGSTHRDLSQYEYVENLLNPPRRRPCGRCNREGHNSRTCDLMYVE</sequence>
<name>A0A420I1B8_9PEZI</name>
<evidence type="ECO:0000313" key="2">
    <source>
        <dbReference type="Proteomes" id="UP000286134"/>
    </source>
</evidence>
<proteinExistence type="predicted"/>
<organism evidence="1 2">
    <name type="scientific">Erysiphe neolycopersici</name>
    <dbReference type="NCBI Taxonomy" id="212602"/>
    <lineage>
        <taxon>Eukaryota</taxon>
        <taxon>Fungi</taxon>
        <taxon>Dikarya</taxon>
        <taxon>Ascomycota</taxon>
        <taxon>Pezizomycotina</taxon>
        <taxon>Leotiomycetes</taxon>
        <taxon>Erysiphales</taxon>
        <taxon>Erysiphaceae</taxon>
        <taxon>Erysiphe</taxon>
    </lineage>
</organism>
<keyword evidence="2" id="KW-1185">Reference proteome</keyword>
<dbReference type="AlphaFoldDB" id="A0A420I1B8"/>
<accession>A0A420I1B8</accession>
<gene>
    <name evidence="1" type="ORF">OnM2_025114</name>
</gene>
<protein>
    <submittedName>
        <fullName evidence="1">Uncharacterized protein</fullName>
    </submittedName>
</protein>
<dbReference type="EMBL" id="MCFK01002538">
    <property type="protein sequence ID" value="RKF63473.1"/>
    <property type="molecule type" value="Genomic_DNA"/>
</dbReference>
<dbReference type="OrthoDB" id="4327540at2759"/>
<evidence type="ECO:0000313" key="1">
    <source>
        <dbReference type="EMBL" id="RKF63473.1"/>
    </source>
</evidence>
<comment type="caution">
    <text evidence="1">The sequence shown here is derived from an EMBL/GenBank/DDBJ whole genome shotgun (WGS) entry which is preliminary data.</text>
</comment>
<dbReference type="Proteomes" id="UP000286134">
    <property type="component" value="Unassembled WGS sequence"/>
</dbReference>